<organism evidence="8 9">
    <name type="scientific">Physcomitrium patens</name>
    <name type="common">Spreading-leaved earth moss</name>
    <name type="synonym">Physcomitrella patens</name>
    <dbReference type="NCBI Taxonomy" id="3218"/>
    <lineage>
        <taxon>Eukaryota</taxon>
        <taxon>Viridiplantae</taxon>
        <taxon>Streptophyta</taxon>
        <taxon>Embryophyta</taxon>
        <taxon>Bryophyta</taxon>
        <taxon>Bryophytina</taxon>
        <taxon>Bryopsida</taxon>
        <taxon>Funariidae</taxon>
        <taxon>Funariales</taxon>
        <taxon>Funariaceae</taxon>
        <taxon>Physcomitrium</taxon>
    </lineage>
</organism>
<evidence type="ECO:0000256" key="6">
    <source>
        <dbReference type="SAM" id="MobiDB-lite"/>
    </source>
</evidence>
<feature type="region of interest" description="Disordered" evidence="6">
    <location>
        <begin position="90"/>
        <end position="119"/>
    </location>
</feature>
<keyword evidence="2" id="KW-0489">Methyltransferase</keyword>
<dbReference type="Gramene" id="Pp3c2_12110V3.2">
    <property type="protein sequence ID" value="Pp3c2_12110V3.2"/>
    <property type="gene ID" value="Pp3c2_12110"/>
</dbReference>
<dbReference type="PANTHER" id="PTHR13563">
    <property type="entry name" value="TRNA (GUANINE-9-) METHYLTRANSFERASE"/>
    <property type="match status" value="1"/>
</dbReference>
<evidence type="ECO:0000256" key="3">
    <source>
        <dbReference type="ARBA" id="ARBA00022679"/>
    </source>
</evidence>
<dbReference type="AlphaFoldDB" id="A0A7I4D0N4"/>
<dbReference type="EC" id="2.1.1.221" evidence="1"/>
<keyword evidence="4" id="KW-0949">S-adenosyl-L-methionine</keyword>
<dbReference type="CDD" id="cd18089">
    <property type="entry name" value="SPOUT_Trm10-like"/>
    <property type="match status" value="1"/>
</dbReference>
<keyword evidence="9" id="KW-1185">Reference proteome</keyword>
<reference evidence="8 9" key="1">
    <citation type="journal article" date="2008" name="Science">
        <title>The Physcomitrella genome reveals evolutionary insights into the conquest of land by plants.</title>
        <authorList>
            <person name="Rensing S."/>
            <person name="Lang D."/>
            <person name="Zimmer A."/>
            <person name="Terry A."/>
            <person name="Salamov A."/>
            <person name="Shapiro H."/>
            <person name="Nishiyama T."/>
            <person name="Perroud P.-F."/>
            <person name="Lindquist E."/>
            <person name="Kamisugi Y."/>
            <person name="Tanahashi T."/>
            <person name="Sakakibara K."/>
            <person name="Fujita T."/>
            <person name="Oishi K."/>
            <person name="Shin-I T."/>
            <person name="Kuroki Y."/>
            <person name="Toyoda A."/>
            <person name="Suzuki Y."/>
            <person name="Hashimoto A."/>
            <person name="Yamaguchi K."/>
            <person name="Sugano A."/>
            <person name="Kohara Y."/>
            <person name="Fujiyama A."/>
            <person name="Anterola A."/>
            <person name="Aoki S."/>
            <person name="Ashton N."/>
            <person name="Barbazuk W.B."/>
            <person name="Barker E."/>
            <person name="Bennetzen J."/>
            <person name="Bezanilla M."/>
            <person name="Blankenship R."/>
            <person name="Cho S.H."/>
            <person name="Dutcher S."/>
            <person name="Estelle M."/>
            <person name="Fawcett J.A."/>
            <person name="Gundlach H."/>
            <person name="Hanada K."/>
            <person name="Heyl A."/>
            <person name="Hicks K.A."/>
            <person name="Hugh J."/>
            <person name="Lohr M."/>
            <person name="Mayer K."/>
            <person name="Melkozernov A."/>
            <person name="Murata T."/>
            <person name="Nelson D."/>
            <person name="Pils B."/>
            <person name="Prigge M."/>
            <person name="Reiss B."/>
            <person name="Renner T."/>
            <person name="Rombauts S."/>
            <person name="Rushton P."/>
            <person name="Sanderfoot A."/>
            <person name="Schween G."/>
            <person name="Shiu S.-H."/>
            <person name="Stueber K."/>
            <person name="Theodoulou F.L."/>
            <person name="Tu H."/>
            <person name="Van de Peer Y."/>
            <person name="Verrier P.J."/>
            <person name="Waters E."/>
            <person name="Wood A."/>
            <person name="Yang L."/>
            <person name="Cove D."/>
            <person name="Cuming A."/>
            <person name="Hasebe M."/>
            <person name="Lucas S."/>
            <person name="Mishler D.B."/>
            <person name="Reski R."/>
            <person name="Grigoriev I."/>
            <person name="Quatrano R.S."/>
            <person name="Boore J.L."/>
        </authorList>
    </citation>
    <scope>NUCLEOTIDE SEQUENCE [LARGE SCALE GENOMIC DNA]</scope>
    <source>
        <strain evidence="8 9">cv. Gransden 2004</strain>
    </source>
</reference>
<reference evidence="8" key="3">
    <citation type="submission" date="2020-12" db="UniProtKB">
        <authorList>
            <consortium name="EnsemblPlants"/>
        </authorList>
    </citation>
    <scope>IDENTIFICATION</scope>
</reference>
<gene>
    <name evidence="8" type="primary">LOC112277997</name>
</gene>
<sequence>MEHSGSAQDASVDAVGDVNITKSQDAVIAEISEQYVEEASTAEVGKRSAATAESVQGASVDPASVQIAVGGIGDVPGIVHQELPLERFNSLSQRDGYESREASNGTGLYGYDEKEEPGPTAETIYRTEDALEVSKCEEKNNSSDALQMEEVSNEARSKVEQRPALSGNVDVQKPPLPEEARSLSKSDQKVLGRQERYKQTKLQKRAQDKAMRHQETEKKRREWQEKLANLSEDEVQKAKEERMGLRASRKDERKVRKDKLIQVMADGQNIVIDLEFVENMKPNEISSLCQQVVHSYAANGRAEVPCRLSLTSCTSTVREQLKMHYGFESWLLHKEYKSYIDVFEGRKEDLVYLTADSETVLETVDKTKIYIVGGLVDHDRWDGIAAEKAKNQGISTAKLPIDKHMLSSQVLTVDQVVDILLQFMNIGDWEKAVSTAIPPRKRVASDPLEGASKQTKCDSDQMSSKRGDSAMDAMSEVGDEPMANELAREMSIVDSASQSASFSESSVDGLKS</sequence>
<dbReference type="GO" id="GO:0005634">
    <property type="term" value="C:nucleus"/>
    <property type="evidence" value="ECO:0000318"/>
    <property type="project" value="GO_Central"/>
</dbReference>
<feature type="region of interest" description="Disordered" evidence="6">
    <location>
        <begin position="443"/>
        <end position="512"/>
    </location>
</feature>
<evidence type="ECO:0000256" key="4">
    <source>
        <dbReference type="ARBA" id="ARBA00022691"/>
    </source>
</evidence>
<dbReference type="Gene3D" id="3.40.1280.30">
    <property type="match status" value="1"/>
</dbReference>
<feature type="compositionally biased region" description="Low complexity" evidence="6">
    <location>
        <begin position="492"/>
        <end position="512"/>
    </location>
</feature>
<feature type="compositionally biased region" description="Basic and acidic residues" evidence="6">
    <location>
        <begin position="455"/>
        <end position="469"/>
    </location>
</feature>
<feature type="compositionally biased region" description="Basic and acidic residues" evidence="6">
    <location>
        <begin position="205"/>
        <end position="225"/>
    </location>
</feature>
<keyword evidence="3" id="KW-0808">Transferase</keyword>
<feature type="compositionally biased region" description="Basic and acidic residues" evidence="6">
    <location>
        <begin position="234"/>
        <end position="250"/>
    </location>
</feature>
<evidence type="ECO:0000313" key="9">
    <source>
        <dbReference type="Proteomes" id="UP000006727"/>
    </source>
</evidence>
<evidence type="ECO:0000256" key="2">
    <source>
        <dbReference type="ARBA" id="ARBA00022603"/>
    </source>
</evidence>
<name>A0A7I4D0N4_PHYPA</name>
<dbReference type="PANTHER" id="PTHR13563:SF13">
    <property type="entry name" value="TRNA METHYLTRANSFERASE 10 HOMOLOG A"/>
    <property type="match status" value="1"/>
</dbReference>
<dbReference type="GeneID" id="112277997"/>
<comment type="catalytic activity">
    <reaction evidence="5">
        <text>guanosine(9) in tRNA + S-adenosyl-L-methionine = N(1)-methylguanosine(9) in tRNA + S-adenosyl-L-homocysteine + H(+)</text>
        <dbReference type="Rhea" id="RHEA:43156"/>
        <dbReference type="Rhea" id="RHEA-COMP:10367"/>
        <dbReference type="Rhea" id="RHEA-COMP:10368"/>
        <dbReference type="ChEBI" id="CHEBI:15378"/>
        <dbReference type="ChEBI" id="CHEBI:57856"/>
        <dbReference type="ChEBI" id="CHEBI:59789"/>
        <dbReference type="ChEBI" id="CHEBI:73542"/>
        <dbReference type="ChEBI" id="CHEBI:74269"/>
        <dbReference type="EC" id="2.1.1.221"/>
    </reaction>
</comment>
<dbReference type="RefSeq" id="XP_024366718.1">
    <property type="nucleotide sequence ID" value="XM_024510950.2"/>
</dbReference>
<feature type="compositionally biased region" description="Basic and acidic residues" evidence="6">
    <location>
        <begin position="176"/>
        <end position="198"/>
    </location>
</feature>
<evidence type="ECO:0000313" key="8">
    <source>
        <dbReference type="EnsemblPlants" id="Pp3c2_12110V3.3"/>
    </source>
</evidence>
<evidence type="ECO:0000256" key="5">
    <source>
        <dbReference type="ARBA" id="ARBA00048434"/>
    </source>
</evidence>
<accession>A0A7I4D0N4</accession>
<dbReference type="EnsemblPlants" id="Pp3c2_12110V3.3">
    <property type="protein sequence ID" value="Pp3c2_12110V3.3"/>
    <property type="gene ID" value="Pp3c2_12110"/>
</dbReference>
<dbReference type="GO" id="GO:0052905">
    <property type="term" value="F:tRNA (guanosine(9)-N1)-methyltransferase activity"/>
    <property type="evidence" value="ECO:0007669"/>
    <property type="project" value="UniProtKB-EC"/>
</dbReference>
<dbReference type="GO" id="GO:0002939">
    <property type="term" value="P:tRNA N1-guanine methylation"/>
    <property type="evidence" value="ECO:0000318"/>
    <property type="project" value="GO_Central"/>
</dbReference>
<dbReference type="InterPro" id="IPR028564">
    <property type="entry name" value="MT_TRM10-typ"/>
</dbReference>
<dbReference type="PROSITE" id="PS51675">
    <property type="entry name" value="SAM_MT_TRM10"/>
    <property type="match status" value="1"/>
</dbReference>
<dbReference type="EMBL" id="ABEU02000002">
    <property type="status" value="NOT_ANNOTATED_CDS"/>
    <property type="molecule type" value="Genomic_DNA"/>
</dbReference>
<dbReference type="Gramene" id="Pp3c2_12110V3.3">
    <property type="protein sequence ID" value="Pp3c2_12110V3.3"/>
    <property type="gene ID" value="Pp3c2_12110"/>
</dbReference>
<dbReference type="GO" id="GO:0000049">
    <property type="term" value="F:tRNA binding"/>
    <property type="evidence" value="ECO:0000318"/>
    <property type="project" value="GO_Central"/>
</dbReference>
<dbReference type="InterPro" id="IPR038459">
    <property type="entry name" value="MT_TRM10-typ_sf"/>
</dbReference>
<feature type="region of interest" description="Disordered" evidence="6">
    <location>
        <begin position="135"/>
        <end position="250"/>
    </location>
</feature>
<proteinExistence type="predicted"/>
<dbReference type="InterPro" id="IPR007356">
    <property type="entry name" value="tRNA_m1G_MeTrfase_euk"/>
</dbReference>
<evidence type="ECO:0000256" key="1">
    <source>
        <dbReference type="ARBA" id="ARBA00012797"/>
    </source>
</evidence>
<evidence type="ECO:0000259" key="7">
    <source>
        <dbReference type="PROSITE" id="PS51675"/>
    </source>
</evidence>
<reference evidence="8 9" key="2">
    <citation type="journal article" date="2018" name="Plant J.">
        <title>The Physcomitrella patens chromosome-scale assembly reveals moss genome structure and evolution.</title>
        <authorList>
            <person name="Lang D."/>
            <person name="Ullrich K.K."/>
            <person name="Murat F."/>
            <person name="Fuchs J."/>
            <person name="Jenkins J."/>
            <person name="Haas F.B."/>
            <person name="Piednoel M."/>
            <person name="Gundlach H."/>
            <person name="Van Bel M."/>
            <person name="Meyberg R."/>
            <person name="Vives C."/>
            <person name="Morata J."/>
            <person name="Symeonidi A."/>
            <person name="Hiss M."/>
            <person name="Muchero W."/>
            <person name="Kamisugi Y."/>
            <person name="Saleh O."/>
            <person name="Blanc G."/>
            <person name="Decker E.L."/>
            <person name="van Gessel N."/>
            <person name="Grimwood J."/>
            <person name="Hayes R.D."/>
            <person name="Graham S.W."/>
            <person name="Gunter L.E."/>
            <person name="McDaniel S.F."/>
            <person name="Hoernstein S.N.W."/>
            <person name="Larsson A."/>
            <person name="Li F.W."/>
            <person name="Perroud P.F."/>
            <person name="Phillips J."/>
            <person name="Ranjan P."/>
            <person name="Rokshar D.S."/>
            <person name="Rothfels C.J."/>
            <person name="Schneider L."/>
            <person name="Shu S."/>
            <person name="Stevenson D.W."/>
            <person name="Thummler F."/>
            <person name="Tillich M."/>
            <person name="Villarreal Aguilar J.C."/>
            <person name="Widiez T."/>
            <person name="Wong G.K."/>
            <person name="Wymore A."/>
            <person name="Zhang Y."/>
            <person name="Zimmer A.D."/>
            <person name="Quatrano R.S."/>
            <person name="Mayer K.F.X."/>
            <person name="Goodstein D."/>
            <person name="Casacuberta J.M."/>
            <person name="Vandepoele K."/>
            <person name="Reski R."/>
            <person name="Cuming A.C."/>
            <person name="Tuskan G.A."/>
            <person name="Maumus F."/>
            <person name="Salse J."/>
            <person name="Schmutz J."/>
            <person name="Rensing S.A."/>
        </authorList>
    </citation>
    <scope>NUCLEOTIDE SEQUENCE [LARGE SCALE GENOMIC DNA]</scope>
    <source>
        <strain evidence="8 9">cv. Gransden 2004</strain>
    </source>
</reference>
<dbReference type="EnsemblPlants" id="Pp3c2_12110V3.2">
    <property type="protein sequence ID" value="Pp3c2_12110V3.2"/>
    <property type="gene ID" value="Pp3c2_12110"/>
</dbReference>
<dbReference type="Proteomes" id="UP000006727">
    <property type="component" value="Chromosome 2"/>
</dbReference>
<feature type="domain" description="SAM-dependent MTase TRM10-type" evidence="7">
    <location>
        <begin position="256"/>
        <end position="444"/>
    </location>
</feature>
<protein>
    <recommendedName>
        <fullName evidence="1">tRNA (guanine(9)-N(1))-methyltransferase</fullName>
        <ecNumber evidence="1">2.1.1.221</ecNumber>
    </recommendedName>
</protein>